<organism evidence="1 2">
    <name type="scientific">Trichonephila clavipes</name>
    <name type="common">Golden silk orbweaver</name>
    <name type="synonym">Nephila clavipes</name>
    <dbReference type="NCBI Taxonomy" id="2585209"/>
    <lineage>
        <taxon>Eukaryota</taxon>
        <taxon>Metazoa</taxon>
        <taxon>Ecdysozoa</taxon>
        <taxon>Arthropoda</taxon>
        <taxon>Chelicerata</taxon>
        <taxon>Arachnida</taxon>
        <taxon>Araneae</taxon>
        <taxon>Araneomorphae</taxon>
        <taxon>Entelegynae</taxon>
        <taxon>Araneoidea</taxon>
        <taxon>Nephilidae</taxon>
        <taxon>Trichonephila</taxon>
    </lineage>
</organism>
<sequence>MIEKHERDRKLRNGQLLCSSKVLIPSLHRGSKLRVPSSEPSRCFEVVSHATRSRLRQIKAHKIHHGKGIDVHLSLAVVLSTIQSTPIRKDTMHLQTSMSSPGFEPRPYGTAVGVANPLYRMGDCFEVRSQTNSLQSVALDDNHSTAHIT</sequence>
<gene>
    <name evidence="1" type="ORF">TNCV_4825121</name>
</gene>
<dbReference type="Proteomes" id="UP000887159">
    <property type="component" value="Unassembled WGS sequence"/>
</dbReference>
<dbReference type="EMBL" id="BMAU01021187">
    <property type="protein sequence ID" value="GFX95497.1"/>
    <property type="molecule type" value="Genomic_DNA"/>
</dbReference>
<evidence type="ECO:0000313" key="2">
    <source>
        <dbReference type="Proteomes" id="UP000887159"/>
    </source>
</evidence>
<accession>A0A8X6RML3</accession>
<name>A0A8X6RML3_TRICX</name>
<comment type="caution">
    <text evidence="1">The sequence shown here is derived from an EMBL/GenBank/DDBJ whole genome shotgun (WGS) entry which is preliminary data.</text>
</comment>
<evidence type="ECO:0000313" key="1">
    <source>
        <dbReference type="EMBL" id="GFX95497.1"/>
    </source>
</evidence>
<reference evidence="1" key="1">
    <citation type="submission" date="2020-08" db="EMBL/GenBank/DDBJ databases">
        <title>Multicomponent nature underlies the extraordinary mechanical properties of spider dragline silk.</title>
        <authorList>
            <person name="Kono N."/>
            <person name="Nakamura H."/>
            <person name="Mori M."/>
            <person name="Yoshida Y."/>
            <person name="Ohtoshi R."/>
            <person name="Malay A.D."/>
            <person name="Moran D.A.P."/>
            <person name="Tomita M."/>
            <person name="Numata K."/>
            <person name="Arakawa K."/>
        </authorList>
    </citation>
    <scope>NUCLEOTIDE SEQUENCE</scope>
</reference>
<dbReference type="AlphaFoldDB" id="A0A8X6RML3"/>
<protein>
    <submittedName>
        <fullName evidence="1">Uncharacterized protein</fullName>
    </submittedName>
</protein>
<proteinExistence type="predicted"/>
<keyword evidence="2" id="KW-1185">Reference proteome</keyword>